<accession>A0A7W6DJ80</accession>
<dbReference type="SUPFAM" id="SSF53955">
    <property type="entry name" value="Lysozyme-like"/>
    <property type="match status" value="1"/>
</dbReference>
<sequence>MARSVLALVLILFALVMGGGLPAQTISMESRGALISARGPLIGGGAMAIISSSSGGASVIEASVDPNGAQASLFAGRAAASLFAPWPVRKADRGGVQGILPVRSGSGPVARLRDLIAAAEAGSAQYDAVQYGARIKTPKPPTQMTLGEIFAWIDATPGQPHAIGRYQIIPKTLRGLVRKAHLGPTTRFSPQVQDALADILLEEAGLSAMQDGVMTRRAFMNNVAKIWAGLPNASGRSHYHGYAGNKATMSWAHYEAQMRQIFPSAT</sequence>
<keyword evidence="2" id="KW-1185">Reference proteome</keyword>
<organism evidence="1 2">
    <name type="scientific">Sagittula marina</name>
    <dbReference type="NCBI Taxonomy" id="943940"/>
    <lineage>
        <taxon>Bacteria</taxon>
        <taxon>Pseudomonadati</taxon>
        <taxon>Pseudomonadota</taxon>
        <taxon>Alphaproteobacteria</taxon>
        <taxon>Rhodobacterales</taxon>
        <taxon>Roseobacteraceae</taxon>
        <taxon>Sagittula</taxon>
    </lineage>
</organism>
<comment type="caution">
    <text evidence="1">The sequence shown here is derived from an EMBL/GenBank/DDBJ whole genome shotgun (WGS) entry which is preliminary data.</text>
</comment>
<dbReference type="InterPro" id="IPR023346">
    <property type="entry name" value="Lysozyme-like_dom_sf"/>
</dbReference>
<reference evidence="1 2" key="1">
    <citation type="submission" date="2020-08" db="EMBL/GenBank/DDBJ databases">
        <title>Genomic Encyclopedia of Type Strains, Phase IV (KMG-IV): sequencing the most valuable type-strain genomes for metagenomic binning, comparative biology and taxonomic classification.</title>
        <authorList>
            <person name="Goeker M."/>
        </authorList>
    </citation>
    <scope>NUCLEOTIDE SEQUENCE [LARGE SCALE GENOMIC DNA]</scope>
    <source>
        <strain evidence="1 2">DSM 102235</strain>
    </source>
</reference>
<proteinExistence type="predicted"/>
<dbReference type="RefSeq" id="WP_183962853.1">
    <property type="nucleotide sequence ID" value="NZ_BAABBZ010000012.1"/>
</dbReference>
<dbReference type="AlphaFoldDB" id="A0A7W6DJ80"/>
<protein>
    <submittedName>
        <fullName evidence="1">Uncharacterized protein</fullName>
    </submittedName>
</protein>
<evidence type="ECO:0000313" key="2">
    <source>
        <dbReference type="Proteomes" id="UP000541426"/>
    </source>
</evidence>
<name>A0A7W6DJ80_9RHOB</name>
<gene>
    <name evidence="1" type="ORF">GGQ68_000561</name>
</gene>
<dbReference type="EMBL" id="JACIEJ010000001">
    <property type="protein sequence ID" value="MBB3984250.1"/>
    <property type="molecule type" value="Genomic_DNA"/>
</dbReference>
<evidence type="ECO:0000313" key="1">
    <source>
        <dbReference type="EMBL" id="MBB3984250.1"/>
    </source>
</evidence>
<dbReference type="Gene3D" id="1.10.530.10">
    <property type="match status" value="1"/>
</dbReference>
<dbReference type="Proteomes" id="UP000541426">
    <property type="component" value="Unassembled WGS sequence"/>
</dbReference>